<protein>
    <recommendedName>
        <fullName evidence="2">histidine kinase</fullName>
        <ecNumber evidence="2">2.7.13.3</ecNumber>
    </recommendedName>
</protein>
<comment type="catalytic activity">
    <reaction evidence="1">
        <text>ATP + protein L-histidine = ADP + protein N-phospho-L-histidine.</text>
        <dbReference type="EC" id="2.7.13.3"/>
    </reaction>
</comment>
<dbReference type="InterPro" id="IPR050482">
    <property type="entry name" value="Sensor_HK_TwoCompSys"/>
</dbReference>
<dbReference type="Gene3D" id="3.30.565.10">
    <property type="entry name" value="Histidine kinase-like ATPase, C-terminal domain"/>
    <property type="match status" value="1"/>
</dbReference>
<feature type="transmembrane region" description="Helical" evidence="9">
    <location>
        <begin position="83"/>
        <end position="100"/>
    </location>
</feature>
<dbReference type="InterPro" id="IPR011712">
    <property type="entry name" value="Sig_transdc_His_kin_sub3_dim/P"/>
</dbReference>
<feature type="transmembrane region" description="Helical" evidence="9">
    <location>
        <begin position="36"/>
        <end position="53"/>
    </location>
</feature>
<dbReference type="PANTHER" id="PTHR24421:SF10">
    <property type="entry name" value="NITRATE_NITRITE SENSOR PROTEIN NARQ"/>
    <property type="match status" value="1"/>
</dbReference>
<reference evidence="11 12" key="1">
    <citation type="submission" date="2019-01" db="EMBL/GenBank/DDBJ databases">
        <title>Bacillus sp. M5HDSG1-1, whole genome shotgun sequence.</title>
        <authorList>
            <person name="Tuo L."/>
        </authorList>
    </citation>
    <scope>NUCLEOTIDE SEQUENCE [LARGE SCALE GENOMIC DNA]</scope>
    <source>
        <strain evidence="11 12">M5HDSG1-1</strain>
    </source>
</reference>
<evidence type="ECO:0000256" key="1">
    <source>
        <dbReference type="ARBA" id="ARBA00000085"/>
    </source>
</evidence>
<comment type="caution">
    <text evidence="11">The sequence shown here is derived from an EMBL/GenBank/DDBJ whole genome shotgun (WGS) entry which is preliminary data.</text>
</comment>
<gene>
    <name evidence="11" type="ORF">EM808_03795</name>
</gene>
<keyword evidence="9" id="KW-0472">Membrane</keyword>
<dbReference type="Proteomes" id="UP000288024">
    <property type="component" value="Unassembled WGS sequence"/>
</dbReference>
<keyword evidence="4" id="KW-0808">Transferase</keyword>
<dbReference type="AlphaFoldDB" id="A0A3S3SNM2"/>
<keyword evidence="7" id="KW-0067">ATP-binding</keyword>
<dbReference type="Gene3D" id="1.20.5.1930">
    <property type="match status" value="1"/>
</dbReference>
<feature type="domain" description="Signal transduction histidine kinase subgroup 3 dimerisation and phosphoacceptor" evidence="10">
    <location>
        <begin position="184"/>
        <end position="244"/>
    </location>
</feature>
<dbReference type="GO" id="GO:0005524">
    <property type="term" value="F:ATP binding"/>
    <property type="evidence" value="ECO:0007669"/>
    <property type="project" value="UniProtKB-KW"/>
</dbReference>
<dbReference type="InterPro" id="IPR036890">
    <property type="entry name" value="HATPase_C_sf"/>
</dbReference>
<keyword evidence="5" id="KW-0547">Nucleotide-binding</keyword>
<evidence type="ECO:0000259" key="10">
    <source>
        <dbReference type="Pfam" id="PF07730"/>
    </source>
</evidence>
<evidence type="ECO:0000256" key="9">
    <source>
        <dbReference type="SAM" id="Phobius"/>
    </source>
</evidence>
<evidence type="ECO:0000256" key="7">
    <source>
        <dbReference type="ARBA" id="ARBA00022840"/>
    </source>
</evidence>
<accession>A0A3S3SNM2</accession>
<evidence type="ECO:0000256" key="4">
    <source>
        <dbReference type="ARBA" id="ARBA00022679"/>
    </source>
</evidence>
<proteinExistence type="predicted"/>
<keyword evidence="12" id="KW-1185">Reference proteome</keyword>
<feature type="transmembrane region" description="Helical" evidence="9">
    <location>
        <begin position="121"/>
        <end position="143"/>
    </location>
</feature>
<dbReference type="GO" id="GO:0016020">
    <property type="term" value="C:membrane"/>
    <property type="evidence" value="ECO:0007669"/>
    <property type="project" value="InterPro"/>
</dbReference>
<organism evidence="11 12">
    <name type="scientific">Niallia taxi</name>
    <dbReference type="NCBI Taxonomy" id="2499688"/>
    <lineage>
        <taxon>Bacteria</taxon>
        <taxon>Bacillati</taxon>
        <taxon>Bacillota</taxon>
        <taxon>Bacilli</taxon>
        <taxon>Bacillales</taxon>
        <taxon>Bacillaceae</taxon>
        <taxon>Niallia</taxon>
    </lineage>
</organism>
<keyword evidence="6 11" id="KW-0418">Kinase</keyword>
<evidence type="ECO:0000256" key="8">
    <source>
        <dbReference type="ARBA" id="ARBA00023012"/>
    </source>
</evidence>
<dbReference type="GO" id="GO:0000155">
    <property type="term" value="F:phosphorelay sensor kinase activity"/>
    <property type="evidence" value="ECO:0007669"/>
    <property type="project" value="InterPro"/>
</dbReference>
<dbReference type="EMBL" id="RZTZ01000001">
    <property type="protein sequence ID" value="RVT67612.1"/>
    <property type="molecule type" value="Genomic_DNA"/>
</dbReference>
<dbReference type="Pfam" id="PF07730">
    <property type="entry name" value="HisKA_3"/>
    <property type="match status" value="1"/>
</dbReference>
<evidence type="ECO:0000256" key="2">
    <source>
        <dbReference type="ARBA" id="ARBA00012438"/>
    </source>
</evidence>
<evidence type="ECO:0000256" key="5">
    <source>
        <dbReference type="ARBA" id="ARBA00022741"/>
    </source>
</evidence>
<name>A0A3S3SNM2_9BACI</name>
<dbReference type="PANTHER" id="PTHR24421">
    <property type="entry name" value="NITRATE/NITRITE SENSOR PROTEIN NARX-RELATED"/>
    <property type="match status" value="1"/>
</dbReference>
<evidence type="ECO:0000313" key="11">
    <source>
        <dbReference type="EMBL" id="RVT67612.1"/>
    </source>
</evidence>
<feature type="transmembrane region" description="Helical" evidence="9">
    <location>
        <begin position="12"/>
        <end position="30"/>
    </location>
</feature>
<evidence type="ECO:0000313" key="12">
    <source>
        <dbReference type="Proteomes" id="UP000288024"/>
    </source>
</evidence>
<dbReference type="EC" id="2.7.13.3" evidence="2"/>
<keyword evidence="3" id="KW-0597">Phosphoprotein</keyword>
<keyword evidence="9" id="KW-1133">Transmembrane helix</keyword>
<keyword evidence="9" id="KW-0812">Transmembrane</keyword>
<dbReference type="GO" id="GO:0046983">
    <property type="term" value="F:protein dimerization activity"/>
    <property type="evidence" value="ECO:0007669"/>
    <property type="project" value="InterPro"/>
</dbReference>
<sequence length="375" mass="43329">MEWERDPMQSYYIKLALLFSMWSGALIAAYKDSSVFFIYLFTCTLMLILYFLLPIISQKVYIYILLLGLTQGLIFLWEETIPFYLYILSFFYLLEMMQDVKGRASTVALIVLNGLNILSAFVLFGLPILLVIVINVFLGLVIYRLSEVNKEYKHIRETYDSLLNDYRVQKRRAFHNEKTARAEERSMIAREMHDAVGHKLTALIMQVELLRPELQNGSYPIIKELAAECLEETRRAVRLLQAEDLQGMSALVHLIKKLESENTIHVHFTARQGVLRLQLSNRKNAVLYRTIQEGLTNAMKYGSNREVFLNIGVSPIGYLTFEIKNTYHHKHPVHKGFGLENMAKRLEEEGGKLSILQHDKQFILTGSLPAEELSK</sequence>
<keyword evidence="8" id="KW-0902">Two-component regulatory system</keyword>
<evidence type="ECO:0000256" key="6">
    <source>
        <dbReference type="ARBA" id="ARBA00022777"/>
    </source>
</evidence>
<evidence type="ECO:0000256" key="3">
    <source>
        <dbReference type="ARBA" id="ARBA00022553"/>
    </source>
</evidence>